<feature type="region of interest" description="Disordered" evidence="2">
    <location>
        <begin position="1"/>
        <end position="32"/>
    </location>
</feature>
<dbReference type="RefSeq" id="WP_154488332.1">
    <property type="nucleotide sequence ID" value="NZ_VULN01000010.1"/>
</dbReference>
<gene>
    <name evidence="3" type="ORF">FX155_07800</name>
</gene>
<organism evidence="3 4">
    <name type="scientific">Acidaminococcus fermentans</name>
    <dbReference type="NCBI Taxonomy" id="905"/>
    <lineage>
        <taxon>Bacteria</taxon>
        <taxon>Bacillati</taxon>
        <taxon>Bacillota</taxon>
        <taxon>Negativicutes</taxon>
        <taxon>Acidaminococcales</taxon>
        <taxon>Acidaminococcaceae</taxon>
        <taxon>Acidaminococcus</taxon>
    </lineage>
</organism>
<evidence type="ECO:0000313" key="3">
    <source>
        <dbReference type="EMBL" id="MSS82495.1"/>
    </source>
</evidence>
<proteinExistence type="predicted"/>
<protein>
    <submittedName>
        <fullName evidence="3">Uncharacterized protein</fullName>
    </submittedName>
</protein>
<name>A0A6N7VZK8_ACIFE</name>
<reference evidence="3 4" key="1">
    <citation type="submission" date="2019-08" db="EMBL/GenBank/DDBJ databases">
        <title>In-depth cultivation of the pig gut microbiome towards novel bacterial diversity and tailored functional studies.</title>
        <authorList>
            <person name="Wylensek D."/>
            <person name="Hitch T.C.A."/>
            <person name="Clavel T."/>
        </authorList>
    </citation>
    <scope>NUCLEOTIDE SEQUENCE [LARGE SCALE GENOMIC DNA]</scope>
    <source>
        <strain evidence="3 4">WCA-389-WT-5B</strain>
    </source>
</reference>
<evidence type="ECO:0000256" key="1">
    <source>
        <dbReference type="SAM" id="Coils"/>
    </source>
</evidence>
<feature type="coiled-coil region" evidence="1">
    <location>
        <begin position="111"/>
        <end position="138"/>
    </location>
</feature>
<dbReference type="AlphaFoldDB" id="A0A6N7VZK8"/>
<keyword evidence="1" id="KW-0175">Coiled coil</keyword>
<accession>A0A6N7VZK8</accession>
<sequence length="151" mass="17073">MKGHENLIPNSERSPDEVRKNSAKGGVKSGVTRRRRKAIKEILAGAWNIRICDIEDPGIRKAFQAAAKSETGEITIGEAMANGMVLAMMRGSAHMSQVVLDLMRETPEVKLREKELKLKERELRIKEKLAEKDLQEDEPSEKVEFTFERGK</sequence>
<evidence type="ECO:0000256" key="2">
    <source>
        <dbReference type="SAM" id="MobiDB-lite"/>
    </source>
</evidence>
<dbReference type="OrthoDB" id="3035097at2"/>
<evidence type="ECO:0000313" key="4">
    <source>
        <dbReference type="Proteomes" id="UP000441455"/>
    </source>
</evidence>
<comment type="caution">
    <text evidence="3">The sequence shown here is derived from an EMBL/GenBank/DDBJ whole genome shotgun (WGS) entry which is preliminary data.</text>
</comment>
<dbReference type="Proteomes" id="UP000441455">
    <property type="component" value="Unassembled WGS sequence"/>
</dbReference>
<dbReference type="EMBL" id="VULN01000010">
    <property type="protein sequence ID" value="MSS82495.1"/>
    <property type="molecule type" value="Genomic_DNA"/>
</dbReference>